<protein>
    <submittedName>
        <fullName evidence="2">Uncharacterized protein</fullName>
    </submittedName>
</protein>
<evidence type="ECO:0000256" key="1">
    <source>
        <dbReference type="SAM" id="MobiDB-lite"/>
    </source>
</evidence>
<feature type="non-terminal residue" evidence="2">
    <location>
        <position position="101"/>
    </location>
</feature>
<keyword evidence="3" id="KW-1185">Reference proteome</keyword>
<name>A0A9W7T3Z6_TRIRA</name>
<dbReference type="Proteomes" id="UP001059041">
    <property type="component" value="Unassembled WGS sequence"/>
</dbReference>
<dbReference type="EMBL" id="JAFHDT010000542">
    <property type="protein sequence ID" value="KAI7789339.1"/>
    <property type="molecule type" value="Genomic_DNA"/>
</dbReference>
<evidence type="ECO:0000313" key="2">
    <source>
        <dbReference type="EMBL" id="KAI7789339.1"/>
    </source>
</evidence>
<gene>
    <name evidence="2" type="ORF">IRJ41_004357</name>
</gene>
<accession>A0A9W7T3Z6</accession>
<organism evidence="2 3">
    <name type="scientific">Triplophysa rosa</name>
    <name type="common">Cave loach</name>
    <dbReference type="NCBI Taxonomy" id="992332"/>
    <lineage>
        <taxon>Eukaryota</taxon>
        <taxon>Metazoa</taxon>
        <taxon>Chordata</taxon>
        <taxon>Craniata</taxon>
        <taxon>Vertebrata</taxon>
        <taxon>Euteleostomi</taxon>
        <taxon>Actinopterygii</taxon>
        <taxon>Neopterygii</taxon>
        <taxon>Teleostei</taxon>
        <taxon>Ostariophysi</taxon>
        <taxon>Cypriniformes</taxon>
        <taxon>Nemacheilidae</taxon>
        <taxon>Triplophysa</taxon>
    </lineage>
</organism>
<sequence>MTFLRPFGFEGFCPWFAHETSATAPVSPFSTPSCPRTFFVLGKPSMLKVPTVLPTTPAPSTTPSDECDDEQANCHSGTGDDYDQTGGTAVPEMTTELSTGP</sequence>
<dbReference type="AlphaFoldDB" id="A0A9W7T3Z6"/>
<proteinExistence type="predicted"/>
<feature type="compositionally biased region" description="Low complexity" evidence="1">
    <location>
        <begin position="51"/>
        <end position="64"/>
    </location>
</feature>
<feature type="region of interest" description="Disordered" evidence="1">
    <location>
        <begin position="51"/>
        <end position="101"/>
    </location>
</feature>
<reference evidence="2" key="1">
    <citation type="submission" date="2021-02" db="EMBL/GenBank/DDBJ databases">
        <title>Comparative genomics reveals that relaxation of natural selection precedes convergent phenotypic evolution of cavefish.</title>
        <authorList>
            <person name="Peng Z."/>
        </authorList>
    </citation>
    <scope>NUCLEOTIDE SEQUENCE</scope>
    <source>
        <tissue evidence="2">Muscle</tissue>
    </source>
</reference>
<evidence type="ECO:0000313" key="3">
    <source>
        <dbReference type="Proteomes" id="UP001059041"/>
    </source>
</evidence>
<comment type="caution">
    <text evidence="2">The sequence shown here is derived from an EMBL/GenBank/DDBJ whole genome shotgun (WGS) entry which is preliminary data.</text>
</comment>